<dbReference type="InterPro" id="IPR009057">
    <property type="entry name" value="Homeodomain-like_sf"/>
</dbReference>
<dbReference type="RefSeq" id="WP_345381329.1">
    <property type="nucleotide sequence ID" value="NZ_BAABIC010000010.1"/>
</dbReference>
<evidence type="ECO:0000256" key="2">
    <source>
        <dbReference type="PROSITE-ProRule" id="PRU00335"/>
    </source>
</evidence>
<dbReference type="Gene3D" id="1.10.357.10">
    <property type="entry name" value="Tetracycline Repressor, domain 2"/>
    <property type="match status" value="1"/>
</dbReference>
<dbReference type="PROSITE" id="PS50977">
    <property type="entry name" value="HTH_TETR_2"/>
    <property type="match status" value="1"/>
</dbReference>
<gene>
    <name evidence="4" type="ORF">GCM10023215_32140</name>
</gene>
<dbReference type="InterPro" id="IPR036271">
    <property type="entry name" value="Tet_transcr_reg_TetR-rel_C_sf"/>
</dbReference>
<dbReference type="Proteomes" id="UP001500325">
    <property type="component" value="Unassembled WGS sequence"/>
</dbReference>
<reference evidence="5" key="1">
    <citation type="journal article" date="2019" name="Int. J. Syst. Evol. Microbiol.">
        <title>The Global Catalogue of Microorganisms (GCM) 10K type strain sequencing project: providing services to taxonomists for standard genome sequencing and annotation.</title>
        <authorList>
            <consortium name="The Broad Institute Genomics Platform"/>
            <consortium name="The Broad Institute Genome Sequencing Center for Infectious Disease"/>
            <person name="Wu L."/>
            <person name="Ma J."/>
        </authorList>
    </citation>
    <scope>NUCLEOTIDE SEQUENCE [LARGE SCALE GENOMIC DNA]</scope>
    <source>
        <strain evidence="5">JCM 18055</strain>
    </source>
</reference>
<keyword evidence="1 2" id="KW-0238">DNA-binding</keyword>
<evidence type="ECO:0000313" key="4">
    <source>
        <dbReference type="EMBL" id="GAA4692571.1"/>
    </source>
</evidence>
<dbReference type="PANTHER" id="PTHR30055:SF226">
    <property type="entry name" value="HTH-TYPE TRANSCRIPTIONAL REGULATOR PKSA"/>
    <property type="match status" value="1"/>
</dbReference>
<dbReference type="InterPro" id="IPR001647">
    <property type="entry name" value="HTH_TetR"/>
</dbReference>
<sequence>MPAADRAAGRRALLLDAGLQLLGTQGLAGTTVRGLCAEAQLNARYFYESFPDLDSLVVAVFDRVVADLREAVDAAVAAAGPDPVARIRATVASTAEFVDSDRRRARVLYVEGRGHERLQRRRAESSSLIAGLVAAEAAGREPGAAHRIVAAFLVGGFSELLTRWLDGDIPVDRDQLVHAATELFLALGRAGGRLADAAAAAAPTRR</sequence>
<feature type="domain" description="HTH tetR-type" evidence="3">
    <location>
        <begin position="8"/>
        <end position="68"/>
    </location>
</feature>
<dbReference type="EMBL" id="BAABIC010000010">
    <property type="protein sequence ID" value="GAA4692571.1"/>
    <property type="molecule type" value="Genomic_DNA"/>
</dbReference>
<evidence type="ECO:0000313" key="5">
    <source>
        <dbReference type="Proteomes" id="UP001500325"/>
    </source>
</evidence>
<feature type="DNA-binding region" description="H-T-H motif" evidence="2">
    <location>
        <begin position="31"/>
        <end position="50"/>
    </location>
</feature>
<comment type="caution">
    <text evidence="4">The sequence shown here is derived from an EMBL/GenBank/DDBJ whole genome shotgun (WGS) entry which is preliminary data.</text>
</comment>
<dbReference type="SUPFAM" id="SSF48498">
    <property type="entry name" value="Tetracyclin repressor-like, C-terminal domain"/>
    <property type="match status" value="1"/>
</dbReference>
<dbReference type="Pfam" id="PF00440">
    <property type="entry name" value="TetR_N"/>
    <property type="match status" value="1"/>
</dbReference>
<evidence type="ECO:0000259" key="3">
    <source>
        <dbReference type="PROSITE" id="PS50977"/>
    </source>
</evidence>
<dbReference type="PANTHER" id="PTHR30055">
    <property type="entry name" value="HTH-TYPE TRANSCRIPTIONAL REGULATOR RUTR"/>
    <property type="match status" value="1"/>
</dbReference>
<organism evidence="4 5">
    <name type="scientific">Pseudonocardia yuanmonensis</name>
    <dbReference type="NCBI Taxonomy" id="1095914"/>
    <lineage>
        <taxon>Bacteria</taxon>
        <taxon>Bacillati</taxon>
        <taxon>Actinomycetota</taxon>
        <taxon>Actinomycetes</taxon>
        <taxon>Pseudonocardiales</taxon>
        <taxon>Pseudonocardiaceae</taxon>
        <taxon>Pseudonocardia</taxon>
    </lineage>
</organism>
<protein>
    <submittedName>
        <fullName evidence="4">TetR/AcrR family transcriptional regulator</fullName>
    </submittedName>
</protein>
<accession>A0ABP8WN04</accession>
<evidence type="ECO:0000256" key="1">
    <source>
        <dbReference type="ARBA" id="ARBA00023125"/>
    </source>
</evidence>
<name>A0ABP8WN04_9PSEU</name>
<keyword evidence="5" id="KW-1185">Reference proteome</keyword>
<dbReference type="SUPFAM" id="SSF46689">
    <property type="entry name" value="Homeodomain-like"/>
    <property type="match status" value="1"/>
</dbReference>
<proteinExistence type="predicted"/>
<dbReference type="InterPro" id="IPR050109">
    <property type="entry name" value="HTH-type_TetR-like_transc_reg"/>
</dbReference>